<evidence type="ECO:0000256" key="5">
    <source>
        <dbReference type="PROSITE-ProRule" id="PRU00742"/>
    </source>
</evidence>
<reference evidence="7 8" key="1">
    <citation type="submission" date="2023-07" db="EMBL/GenBank/DDBJ databases">
        <title>Genomic Encyclopedia of Type Strains, Phase IV (KMG-IV): sequencing the most valuable type-strain genomes for metagenomic binning, comparative biology and taxonomic classification.</title>
        <authorList>
            <person name="Goeker M."/>
        </authorList>
    </citation>
    <scope>NUCLEOTIDE SEQUENCE [LARGE SCALE GENOMIC DNA]</scope>
    <source>
        <strain evidence="7 8">DSM 25924</strain>
    </source>
</reference>
<evidence type="ECO:0000256" key="1">
    <source>
        <dbReference type="ARBA" id="ARBA00022723"/>
    </source>
</evidence>
<proteinExistence type="inferred from homology"/>
<dbReference type="PRINTS" id="PR00116">
    <property type="entry name" value="ARGINASE"/>
</dbReference>
<evidence type="ECO:0000256" key="4">
    <source>
        <dbReference type="ARBA" id="ARBA00023211"/>
    </source>
</evidence>
<keyword evidence="8" id="KW-1185">Reference proteome</keyword>
<dbReference type="CDD" id="cd09990">
    <property type="entry name" value="Agmatinase-like"/>
    <property type="match status" value="1"/>
</dbReference>
<dbReference type="PANTHER" id="PTHR11358">
    <property type="entry name" value="ARGINASE/AGMATINASE"/>
    <property type="match status" value="1"/>
</dbReference>
<dbReference type="EC" id="3.5.3.8" evidence="7"/>
<evidence type="ECO:0000256" key="6">
    <source>
        <dbReference type="RuleBase" id="RU003684"/>
    </source>
</evidence>
<dbReference type="RefSeq" id="WP_306952572.1">
    <property type="nucleotide sequence ID" value="NZ_JAURUO010000001.1"/>
</dbReference>
<dbReference type="InterPro" id="IPR020855">
    <property type="entry name" value="Ureohydrolase_Mn_BS"/>
</dbReference>
<dbReference type="PROSITE" id="PS01053">
    <property type="entry name" value="ARGINASE_1"/>
    <property type="match status" value="1"/>
</dbReference>
<dbReference type="PIRSF" id="PIRSF036979">
    <property type="entry name" value="Arginase"/>
    <property type="match status" value="1"/>
</dbReference>
<keyword evidence="3" id="KW-0369">Histidine metabolism</keyword>
<dbReference type="SUPFAM" id="SSF52768">
    <property type="entry name" value="Arginase/deacetylase"/>
    <property type="match status" value="1"/>
</dbReference>
<name>A0ABT9LSA5_9BACL</name>
<dbReference type="GO" id="GO:0050415">
    <property type="term" value="F:formimidoylglutamase activity"/>
    <property type="evidence" value="ECO:0007669"/>
    <property type="project" value="UniProtKB-EC"/>
</dbReference>
<dbReference type="PANTHER" id="PTHR11358:SF35">
    <property type="entry name" value="FORMIMIDOYLGLUTAMASE"/>
    <property type="match status" value="1"/>
</dbReference>
<dbReference type="PROSITE" id="PS51409">
    <property type="entry name" value="ARGINASE_2"/>
    <property type="match status" value="1"/>
</dbReference>
<evidence type="ECO:0000313" key="7">
    <source>
        <dbReference type="EMBL" id="MDP9727145.1"/>
    </source>
</evidence>
<organism evidence="7 8">
    <name type="scientific">Alicyclobacillus tolerans</name>
    <dbReference type="NCBI Taxonomy" id="90970"/>
    <lineage>
        <taxon>Bacteria</taxon>
        <taxon>Bacillati</taxon>
        <taxon>Bacillota</taxon>
        <taxon>Bacilli</taxon>
        <taxon>Bacillales</taxon>
        <taxon>Alicyclobacillaceae</taxon>
        <taxon>Alicyclobacillus</taxon>
    </lineage>
</organism>
<comment type="caution">
    <text evidence="7">The sequence shown here is derived from an EMBL/GenBank/DDBJ whole genome shotgun (WGS) entry which is preliminary data.</text>
</comment>
<evidence type="ECO:0000256" key="2">
    <source>
        <dbReference type="ARBA" id="ARBA00022801"/>
    </source>
</evidence>
<dbReference type="Pfam" id="PF00491">
    <property type="entry name" value="Arginase"/>
    <property type="match status" value="1"/>
</dbReference>
<evidence type="ECO:0000313" key="8">
    <source>
        <dbReference type="Proteomes" id="UP001229209"/>
    </source>
</evidence>
<gene>
    <name evidence="7" type="ORF">J2S04_000067</name>
</gene>
<dbReference type="InterPro" id="IPR023696">
    <property type="entry name" value="Ureohydrolase_dom_sf"/>
</dbReference>
<comment type="similarity">
    <text evidence="5 6">Belongs to the arginase family.</text>
</comment>
<accession>A0ABT9LSA5</accession>
<dbReference type="InterPro" id="IPR006035">
    <property type="entry name" value="Ureohydrolase"/>
</dbReference>
<evidence type="ECO:0000256" key="3">
    <source>
        <dbReference type="ARBA" id="ARBA00022808"/>
    </source>
</evidence>
<keyword evidence="1" id="KW-0479">Metal-binding</keyword>
<dbReference type="EMBL" id="JAURUO010000001">
    <property type="protein sequence ID" value="MDP9727145.1"/>
    <property type="molecule type" value="Genomic_DNA"/>
</dbReference>
<dbReference type="Gene3D" id="3.40.800.10">
    <property type="entry name" value="Ureohydrolase domain"/>
    <property type="match status" value="1"/>
</dbReference>
<dbReference type="Proteomes" id="UP001229209">
    <property type="component" value="Unassembled WGS sequence"/>
</dbReference>
<protein>
    <submittedName>
        <fullName evidence="7">Formiminoglutamase</fullName>
        <ecNumber evidence="7">3.5.3.8</ecNumber>
    </submittedName>
</protein>
<sequence length="320" mass="35940">MIRGVEKAGTRFRDHLDQKVMDWIRPYDESIEFDTALLGAPLSKTSISHSAAFRLPDAIRSLFQTFTPFSIHHRLDLSEHLRLVDMGNIRMHLTDLNACLEAIEWACLDYWKQFPHQRLILLGGDHAITGASLLGLAQARPGNYGILHFDAHHDVRNLQDGGRSNGTPFRTVLESGNFKGKNIVQIGIQDYVNSRIYHEYVLQHGVTVHSARQVRHTGLMTLIEQEVNRLRKQVDAIYVSFDMDVIDQSFAPAVPAPSSGGLDMWQAIEALEWLGSQPDVIGFDLVCIDPERDVRDLTVRAATTLLMSFLTGQALNSSTK</sequence>
<keyword evidence="4" id="KW-0464">Manganese</keyword>
<keyword evidence="2 6" id="KW-0378">Hydrolase</keyword>